<name>A0ABT3C5W1_9MYCO</name>
<comment type="subcellular location">
    <subcellularLocation>
        <location evidence="2">Cell membrane</location>
        <topology evidence="2">Multi-pass membrane protein</topology>
    </subcellularLocation>
</comment>
<comment type="caution">
    <text evidence="10">The sequence shown here is derived from an EMBL/GenBank/DDBJ whole genome shotgun (WGS) entry which is preliminary data.</text>
</comment>
<keyword evidence="4" id="KW-1003">Cell membrane</keyword>
<feature type="transmembrane region" description="Helical" evidence="9">
    <location>
        <begin position="420"/>
        <end position="439"/>
    </location>
</feature>
<feature type="transmembrane region" description="Helical" evidence="9">
    <location>
        <begin position="52"/>
        <end position="72"/>
    </location>
</feature>
<evidence type="ECO:0000256" key="9">
    <source>
        <dbReference type="SAM" id="Phobius"/>
    </source>
</evidence>
<dbReference type="Pfam" id="PF13520">
    <property type="entry name" value="AA_permease_2"/>
    <property type="match status" value="1"/>
</dbReference>
<dbReference type="EMBL" id="JACKTY010000012">
    <property type="protein sequence ID" value="MCV7224862.1"/>
    <property type="molecule type" value="Genomic_DNA"/>
</dbReference>
<keyword evidence="11" id="KW-1185">Reference proteome</keyword>
<evidence type="ECO:0000313" key="10">
    <source>
        <dbReference type="EMBL" id="MCV7224862.1"/>
    </source>
</evidence>
<feature type="transmembrane region" description="Helical" evidence="9">
    <location>
        <begin position="211"/>
        <end position="234"/>
    </location>
</feature>
<reference evidence="10 11" key="1">
    <citation type="journal article" date="2022" name="BMC Genomics">
        <title>Comparative genome analysis of mycobacteria focusing on tRNA and non-coding RNA.</title>
        <authorList>
            <person name="Behra P.R.K."/>
            <person name="Pettersson B.M.F."/>
            <person name="Ramesh M."/>
            <person name="Das S."/>
            <person name="Dasgupta S."/>
            <person name="Kirsebom L.A."/>
        </authorList>
    </citation>
    <scope>NUCLEOTIDE SEQUENCE [LARGE SCALE GENOMIC DNA]</scope>
    <source>
        <strain evidence="10 11">DSM 44078</strain>
    </source>
</reference>
<comment type="function">
    <text evidence="1">Probable amino-acid or metabolite transport protein.</text>
</comment>
<feature type="transmembrane region" description="Helical" evidence="9">
    <location>
        <begin position="353"/>
        <end position="374"/>
    </location>
</feature>
<organism evidence="10 11">
    <name type="scientific">Mycolicibacterium komossense</name>
    <dbReference type="NCBI Taxonomy" id="1779"/>
    <lineage>
        <taxon>Bacteria</taxon>
        <taxon>Bacillati</taxon>
        <taxon>Actinomycetota</taxon>
        <taxon>Actinomycetes</taxon>
        <taxon>Mycobacteriales</taxon>
        <taxon>Mycobacteriaceae</taxon>
        <taxon>Mycolicibacterium</taxon>
    </lineage>
</organism>
<dbReference type="Proteomes" id="UP001526201">
    <property type="component" value="Unassembled WGS sequence"/>
</dbReference>
<protein>
    <submittedName>
        <fullName evidence="10">APC family permease</fullName>
    </submittedName>
</protein>
<gene>
    <name evidence="10" type="ORF">H7J73_02240</name>
</gene>
<feature type="transmembrane region" description="Helical" evidence="9">
    <location>
        <begin position="139"/>
        <end position="157"/>
    </location>
</feature>
<dbReference type="PANTHER" id="PTHR42770">
    <property type="entry name" value="AMINO ACID TRANSPORTER-RELATED"/>
    <property type="match status" value="1"/>
</dbReference>
<evidence type="ECO:0000256" key="8">
    <source>
        <dbReference type="SAM" id="MobiDB-lite"/>
    </source>
</evidence>
<feature type="transmembrane region" description="Helical" evidence="9">
    <location>
        <begin position="105"/>
        <end position="127"/>
    </location>
</feature>
<evidence type="ECO:0000256" key="7">
    <source>
        <dbReference type="ARBA" id="ARBA00023136"/>
    </source>
</evidence>
<evidence type="ECO:0000256" key="5">
    <source>
        <dbReference type="ARBA" id="ARBA00022692"/>
    </source>
</evidence>
<comment type="similarity">
    <text evidence="3">Belongs to the amino acid-polyamine-organocation (APC) superfamily.</text>
</comment>
<dbReference type="PANTHER" id="PTHR42770:SF16">
    <property type="entry name" value="AMINO ACID PERMEASE"/>
    <property type="match status" value="1"/>
</dbReference>
<evidence type="ECO:0000256" key="4">
    <source>
        <dbReference type="ARBA" id="ARBA00022475"/>
    </source>
</evidence>
<evidence type="ECO:0000256" key="2">
    <source>
        <dbReference type="ARBA" id="ARBA00004651"/>
    </source>
</evidence>
<feature type="transmembrane region" description="Helical" evidence="9">
    <location>
        <begin position="169"/>
        <end position="191"/>
    </location>
</feature>
<proteinExistence type="inferred from homology"/>
<dbReference type="InterPro" id="IPR050367">
    <property type="entry name" value="APC_superfamily"/>
</dbReference>
<dbReference type="Gene3D" id="1.20.1740.10">
    <property type="entry name" value="Amino acid/polyamine transporter I"/>
    <property type="match status" value="1"/>
</dbReference>
<keyword evidence="7 9" id="KW-0472">Membrane</keyword>
<feature type="transmembrane region" description="Helical" evidence="9">
    <location>
        <begin position="451"/>
        <end position="472"/>
    </location>
</feature>
<dbReference type="PIRSF" id="PIRSF006060">
    <property type="entry name" value="AA_transporter"/>
    <property type="match status" value="1"/>
</dbReference>
<evidence type="ECO:0000313" key="11">
    <source>
        <dbReference type="Proteomes" id="UP001526201"/>
    </source>
</evidence>
<keyword evidence="5 9" id="KW-0812">Transmembrane</keyword>
<evidence type="ECO:0000256" key="3">
    <source>
        <dbReference type="ARBA" id="ARBA00009523"/>
    </source>
</evidence>
<feature type="region of interest" description="Disordered" evidence="8">
    <location>
        <begin position="507"/>
        <end position="527"/>
    </location>
</feature>
<dbReference type="InterPro" id="IPR002293">
    <property type="entry name" value="AA/rel_permease1"/>
</dbReference>
<sequence length="527" mass="54224">MTSTAQSSTGTQPKLRRTLATWAAISLSVAAMGASLAININPQGAGATVGRAVPLTFVLATVGVLLVAYGFARVCSRLSHAGSVFGLTGITIGPRAGVVAGWSLFGAYLSFMLTTSMTAGIFGAEFLRGLGVYDTTPAIVPWIIALVAVGIATLLAISPVKKSMATLLWVEICTTAVIAIIAVVVVVRVVGGTAPGGQHFTLDMFTVPPGISTSTLFLGIVFGFLSFAGFEAAASLGEETTNPKRAIPIAIFGVALFGGLFYIVGTTVEMLGFGTDTAGVDAFSKSASLFGTLGEQYVAPVVGDLVTLGTAISAMGCALATAVAASRLLFALNRGALEHRGFTKVSAKTGTPVTATLFVCGLAAAIIVLIRLAVTDAAFDLFAWSGTVGTLVLLVAYALFSVGAWYYLCVRAPRQGHKAAILDYVVPVLAVGVIGYTMVRNVSPWPTTAPGRANIIIAAIWVIAIIVVIVAAPKTTRRIAESLSHDEGLATEAGYLAVAVEEVDEHLNRHDHHTPASTPVAADGATP</sequence>
<keyword evidence="6 9" id="KW-1133">Transmembrane helix</keyword>
<evidence type="ECO:0000256" key="1">
    <source>
        <dbReference type="ARBA" id="ARBA00002249"/>
    </source>
</evidence>
<evidence type="ECO:0000256" key="6">
    <source>
        <dbReference type="ARBA" id="ARBA00022989"/>
    </source>
</evidence>
<accession>A0ABT3C5W1</accession>
<dbReference type="RefSeq" id="WP_264065614.1">
    <property type="nucleotide sequence ID" value="NZ_JACKTY010000012.1"/>
</dbReference>
<feature type="transmembrane region" description="Helical" evidence="9">
    <location>
        <begin position="311"/>
        <end position="332"/>
    </location>
</feature>
<feature type="transmembrane region" description="Helical" evidence="9">
    <location>
        <begin position="386"/>
        <end position="408"/>
    </location>
</feature>
<feature type="transmembrane region" description="Helical" evidence="9">
    <location>
        <begin position="246"/>
        <end position="264"/>
    </location>
</feature>
<feature type="transmembrane region" description="Helical" evidence="9">
    <location>
        <begin position="20"/>
        <end position="40"/>
    </location>
</feature>